<evidence type="ECO:0000256" key="2">
    <source>
        <dbReference type="SAM" id="Phobius"/>
    </source>
</evidence>
<organism evidence="4 5">
    <name type="scientific">Clostridium collagenovorans DSM 3089</name>
    <dbReference type="NCBI Taxonomy" id="1121306"/>
    <lineage>
        <taxon>Bacteria</taxon>
        <taxon>Bacillati</taxon>
        <taxon>Bacillota</taxon>
        <taxon>Clostridia</taxon>
        <taxon>Eubacteriales</taxon>
        <taxon>Clostridiaceae</taxon>
        <taxon>Clostridium</taxon>
    </lineage>
</organism>
<dbReference type="RefSeq" id="WP_072831867.1">
    <property type="nucleotide sequence ID" value="NZ_FQXP01000007.1"/>
</dbReference>
<name>A0A1M5X4J7_9CLOT</name>
<evidence type="ECO:0000313" key="4">
    <source>
        <dbReference type="EMBL" id="SHH94522.1"/>
    </source>
</evidence>
<dbReference type="InterPro" id="IPR051532">
    <property type="entry name" value="Ester_Hydrolysis_Enzymes"/>
</dbReference>
<dbReference type="Proteomes" id="UP000184526">
    <property type="component" value="Unassembled WGS sequence"/>
</dbReference>
<keyword evidence="5" id="KW-1185">Reference proteome</keyword>
<feature type="domain" description="SGNH hydrolase-type esterase" evidence="3">
    <location>
        <begin position="160"/>
        <end position="311"/>
    </location>
</feature>
<proteinExistence type="predicted"/>
<dbReference type="SUPFAM" id="SSF52266">
    <property type="entry name" value="SGNH hydrolase"/>
    <property type="match status" value="1"/>
</dbReference>
<gene>
    <name evidence="4" type="ORF">SAMN02745196_01983</name>
</gene>
<reference evidence="4 5" key="1">
    <citation type="submission" date="2016-11" db="EMBL/GenBank/DDBJ databases">
        <authorList>
            <person name="Jaros S."/>
            <person name="Januszkiewicz K."/>
            <person name="Wedrychowicz H."/>
        </authorList>
    </citation>
    <scope>NUCLEOTIDE SEQUENCE [LARGE SCALE GENOMIC DNA]</scope>
    <source>
        <strain evidence="4 5">DSM 3089</strain>
    </source>
</reference>
<dbReference type="PANTHER" id="PTHR30383:SF5">
    <property type="entry name" value="SGNH HYDROLASE-TYPE ESTERASE DOMAIN-CONTAINING PROTEIN"/>
    <property type="match status" value="1"/>
</dbReference>
<dbReference type="EMBL" id="FQXP01000007">
    <property type="protein sequence ID" value="SHH94522.1"/>
    <property type="molecule type" value="Genomic_DNA"/>
</dbReference>
<dbReference type="AlphaFoldDB" id="A0A1M5X4J7"/>
<keyword evidence="2" id="KW-0812">Transmembrane</keyword>
<feature type="transmembrane region" description="Helical" evidence="2">
    <location>
        <begin position="41"/>
        <end position="63"/>
    </location>
</feature>
<evidence type="ECO:0000256" key="1">
    <source>
        <dbReference type="SAM" id="MobiDB-lite"/>
    </source>
</evidence>
<dbReference type="STRING" id="1121306.SAMN02745196_01983"/>
<feature type="compositionally biased region" description="Polar residues" evidence="1">
    <location>
        <begin position="125"/>
        <end position="136"/>
    </location>
</feature>
<feature type="region of interest" description="Disordered" evidence="1">
    <location>
        <begin position="81"/>
        <end position="147"/>
    </location>
</feature>
<feature type="compositionally biased region" description="Basic and acidic residues" evidence="1">
    <location>
        <begin position="81"/>
        <end position="113"/>
    </location>
</feature>
<dbReference type="Gene3D" id="3.40.50.1110">
    <property type="entry name" value="SGNH hydrolase"/>
    <property type="match status" value="1"/>
</dbReference>
<dbReference type="OrthoDB" id="1652311at2"/>
<dbReference type="InterPro" id="IPR036514">
    <property type="entry name" value="SGNH_hydro_sf"/>
</dbReference>
<protein>
    <submittedName>
        <fullName evidence="4">Lysophospholipase L1</fullName>
    </submittedName>
</protein>
<evidence type="ECO:0000259" key="3">
    <source>
        <dbReference type="Pfam" id="PF13472"/>
    </source>
</evidence>
<dbReference type="InterPro" id="IPR013830">
    <property type="entry name" value="SGNH_hydro"/>
</dbReference>
<accession>A0A1M5X4J7</accession>
<keyword evidence="2" id="KW-0472">Membrane</keyword>
<dbReference type="Pfam" id="PF13472">
    <property type="entry name" value="Lipase_GDSL_2"/>
    <property type="match status" value="1"/>
</dbReference>
<dbReference type="PANTHER" id="PTHR30383">
    <property type="entry name" value="THIOESTERASE 1/PROTEASE 1/LYSOPHOSPHOLIPASE L1"/>
    <property type="match status" value="1"/>
</dbReference>
<sequence>MLRGLKNILRREAKKVDMMNFKTLDKEHIRTLKIKRVKRKIYRMGVSLALVMAIGVTSIVMIIDKNNPEEDNKNLLSQKQEEMKAKDNEQQEDKSKENRSEEDTNAADKDKSQGEVGNDSKQGDAPNNGTVSTSNENKAKEVPQNLKMMDETEFENTSAFIGDSITEGIGYYQYMPKNRVLAEMGFTLKKLKGREGEALKTSPQRVFILFGANDLLMGGSIEKFIEDYSTAIKNIRAISPSTQIYVQSALHVKEETAKDKPLLSRANIDEVNKKLKTMASQQGAYYIDINTIFENSTEDLYAYDGIHVQPKFYIKWLELLRAAVA</sequence>
<evidence type="ECO:0000313" key="5">
    <source>
        <dbReference type="Proteomes" id="UP000184526"/>
    </source>
</evidence>
<dbReference type="GO" id="GO:0004622">
    <property type="term" value="F:phosphatidylcholine lysophospholipase activity"/>
    <property type="evidence" value="ECO:0007669"/>
    <property type="project" value="TreeGrafter"/>
</dbReference>
<keyword evidence="2" id="KW-1133">Transmembrane helix</keyword>